<keyword evidence="5 8" id="KW-0812">Transmembrane</keyword>
<comment type="similarity">
    <text evidence="2">Belongs to the autoinducer-2 exporter (AI-2E) (TC 2.A.86) family.</text>
</comment>
<evidence type="ECO:0000256" key="1">
    <source>
        <dbReference type="ARBA" id="ARBA00004651"/>
    </source>
</evidence>
<evidence type="ECO:0000313" key="10">
    <source>
        <dbReference type="Proteomes" id="UP000439550"/>
    </source>
</evidence>
<dbReference type="OrthoDB" id="9793390at2"/>
<feature type="transmembrane region" description="Helical" evidence="8">
    <location>
        <begin position="21"/>
        <end position="46"/>
    </location>
</feature>
<dbReference type="Pfam" id="PF01594">
    <property type="entry name" value="AI-2E_transport"/>
    <property type="match status" value="1"/>
</dbReference>
<organism evidence="9 10">
    <name type="scientific">Lactococcus hircilactis</name>
    <dbReference type="NCBI Taxonomy" id="1494462"/>
    <lineage>
        <taxon>Bacteria</taxon>
        <taxon>Bacillati</taxon>
        <taxon>Bacillota</taxon>
        <taxon>Bacilli</taxon>
        <taxon>Lactobacillales</taxon>
        <taxon>Streptococcaceae</taxon>
        <taxon>Lactococcus</taxon>
    </lineage>
</organism>
<evidence type="ECO:0000256" key="8">
    <source>
        <dbReference type="SAM" id="Phobius"/>
    </source>
</evidence>
<feature type="transmembrane region" description="Helical" evidence="8">
    <location>
        <begin position="278"/>
        <end position="305"/>
    </location>
</feature>
<evidence type="ECO:0000256" key="4">
    <source>
        <dbReference type="ARBA" id="ARBA00022475"/>
    </source>
</evidence>
<dbReference type="RefSeq" id="WP_153494603.1">
    <property type="nucleotide sequence ID" value="NZ_CAXYUY010000005.1"/>
</dbReference>
<dbReference type="EMBL" id="WITJ01000001">
    <property type="protein sequence ID" value="MQW38426.1"/>
    <property type="molecule type" value="Genomic_DNA"/>
</dbReference>
<dbReference type="PANTHER" id="PTHR21716">
    <property type="entry name" value="TRANSMEMBRANE PROTEIN"/>
    <property type="match status" value="1"/>
</dbReference>
<dbReference type="GO" id="GO:0005886">
    <property type="term" value="C:plasma membrane"/>
    <property type="evidence" value="ECO:0007669"/>
    <property type="project" value="UniProtKB-SubCell"/>
</dbReference>
<feature type="transmembrane region" description="Helical" evidence="8">
    <location>
        <begin position="345"/>
        <end position="368"/>
    </location>
</feature>
<evidence type="ECO:0000256" key="2">
    <source>
        <dbReference type="ARBA" id="ARBA00009773"/>
    </source>
</evidence>
<feature type="transmembrane region" description="Helical" evidence="8">
    <location>
        <begin position="240"/>
        <end position="258"/>
    </location>
</feature>
<protein>
    <submittedName>
        <fullName evidence="9">AI-2E family transporter</fullName>
    </submittedName>
</protein>
<name>A0A7X1Z6E8_9LACT</name>
<evidence type="ECO:0000256" key="5">
    <source>
        <dbReference type="ARBA" id="ARBA00022692"/>
    </source>
</evidence>
<feature type="transmembrane region" description="Helical" evidence="8">
    <location>
        <begin position="177"/>
        <end position="199"/>
    </location>
</feature>
<dbReference type="Proteomes" id="UP000439550">
    <property type="component" value="Unassembled WGS sequence"/>
</dbReference>
<proteinExistence type="inferred from homology"/>
<sequence>MKHETKTFSTTIFSKWIINNKLVTALSIILLLLLNVFILSKVSFIFKPVNDFLAIIGLPVVLAAVFYYLLNPIVDYAQKHKIPRIVSITILFLVIAALIVWGVVVAVPNISSGIESFANSVPTYVNGAQKEVNALLKNPNFDQFKPQVDKIADSIGNQLIEWSKNISSTAIDTVTGLIGKTTGVLISLIIFPFVLFYLLKDGKRLNGYIAHLLPKNWQKDTLEILHEINSQLSNYVRGQIIVAFSVAVMFLIGLPIIGLKYAVPLAILAGFFNLIPFLGFYLALIPALIIGIVTGGPLMLIKVIIVFTIEQTIEGRLVSPLVLGKSLAIHPITILFVLLTSAKIWGVWGVLLGIPLYAAAKVVVVHIFEWYKQISELYPDHSRAVLLTEEIEE</sequence>
<evidence type="ECO:0000256" key="6">
    <source>
        <dbReference type="ARBA" id="ARBA00022989"/>
    </source>
</evidence>
<reference evidence="9 10" key="1">
    <citation type="submission" date="2019-10" db="EMBL/GenBank/DDBJ databases">
        <authorList>
            <person name="Dong K."/>
        </authorList>
    </citation>
    <scope>NUCLEOTIDE SEQUENCE [LARGE SCALE GENOMIC DNA]</scope>
    <source>
        <strain evidence="9 10">DSM 28960</strain>
    </source>
</reference>
<keyword evidence="10" id="KW-1185">Reference proteome</keyword>
<keyword evidence="4" id="KW-1003">Cell membrane</keyword>
<dbReference type="AlphaFoldDB" id="A0A7X1Z6E8"/>
<keyword evidence="6 8" id="KW-1133">Transmembrane helix</keyword>
<dbReference type="GO" id="GO:0055085">
    <property type="term" value="P:transmembrane transport"/>
    <property type="evidence" value="ECO:0007669"/>
    <property type="project" value="TreeGrafter"/>
</dbReference>
<evidence type="ECO:0000313" key="9">
    <source>
        <dbReference type="EMBL" id="MQW38426.1"/>
    </source>
</evidence>
<comment type="caution">
    <text evidence="9">The sequence shown here is derived from an EMBL/GenBank/DDBJ whole genome shotgun (WGS) entry which is preliminary data.</text>
</comment>
<feature type="transmembrane region" description="Helical" evidence="8">
    <location>
        <begin position="52"/>
        <end position="70"/>
    </location>
</feature>
<keyword evidence="7 8" id="KW-0472">Membrane</keyword>
<evidence type="ECO:0000256" key="7">
    <source>
        <dbReference type="ARBA" id="ARBA00023136"/>
    </source>
</evidence>
<feature type="transmembrane region" description="Helical" evidence="8">
    <location>
        <begin position="317"/>
        <end position="339"/>
    </location>
</feature>
<feature type="transmembrane region" description="Helical" evidence="8">
    <location>
        <begin position="82"/>
        <end position="107"/>
    </location>
</feature>
<dbReference type="InterPro" id="IPR002549">
    <property type="entry name" value="AI-2E-like"/>
</dbReference>
<comment type="subcellular location">
    <subcellularLocation>
        <location evidence="1">Cell membrane</location>
        <topology evidence="1">Multi-pass membrane protein</topology>
    </subcellularLocation>
</comment>
<dbReference type="PANTHER" id="PTHR21716:SF53">
    <property type="entry name" value="PERMEASE PERM-RELATED"/>
    <property type="match status" value="1"/>
</dbReference>
<evidence type="ECO:0000256" key="3">
    <source>
        <dbReference type="ARBA" id="ARBA00022448"/>
    </source>
</evidence>
<gene>
    <name evidence="9" type="ORF">GHI93_00485</name>
</gene>
<accession>A0A7X1Z6E8</accession>
<keyword evidence="3" id="KW-0813">Transport</keyword>